<protein>
    <submittedName>
        <fullName evidence="1">Unannotated protein</fullName>
    </submittedName>
</protein>
<organism evidence="1">
    <name type="scientific">freshwater metagenome</name>
    <dbReference type="NCBI Taxonomy" id="449393"/>
    <lineage>
        <taxon>unclassified sequences</taxon>
        <taxon>metagenomes</taxon>
        <taxon>ecological metagenomes</taxon>
    </lineage>
</organism>
<dbReference type="EMBL" id="CAFBNB010000151">
    <property type="protein sequence ID" value="CAB4934089.1"/>
    <property type="molecule type" value="Genomic_DNA"/>
</dbReference>
<sequence length="43" mass="4919">MDGPAQLCNEHEIIEMTGLKRGVLTIIDKREQFAGIKRKFFSP</sequence>
<proteinExistence type="predicted"/>
<reference evidence="1" key="1">
    <citation type="submission" date="2020-05" db="EMBL/GenBank/DDBJ databases">
        <authorList>
            <person name="Chiriac C."/>
            <person name="Salcher M."/>
            <person name="Ghai R."/>
            <person name="Kavagutti S V."/>
        </authorList>
    </citation>
    <scope>NUCLEOTIDE SEQUENCE</scope>
</reference>
<name>A0A6J7ITA7_9ZZZZ</name>
<evidence type="ECO:0000313" key="1">
    <source>
        <dbReference type="EMBL" id="CAB4934089.1"/>
    </source>
</evidence>
<gene>
    <name evidence="1" type="ORF">UFOPK3720_00870</name>
</gene>
<accession>A0A6J7ITA7</accession>
<dbReference type="AlphaFoldDB" id="A0A6J7ITA7"/>